<dbReference type="PATRIC" id="fig|1341156.4.peg.2245"/>
<accession>A0A011WQ72</accession>
<keyword evidence="2" id="KW-1185">Reference proteome</keyword>
<evidence type="ECO:0000313" key="2">
    <source>
        <dbReference type="Proteomes" id="UP000021369"/>
    </source>
</evidence>
<reference evidence="1 2" key="1">
    <citation type="submission" date="2013-06" db="EMBL/GenBank/DDBJ databases">
        <title>Rumen cellulosomics: divergent fiber-degrading strategies revealed by comparative genome-wide analysis of six Ruminococcal strains.</title>
        <authorList>
            <person name="Dassa B."/>
            <person name="Borovok I."/>
            <person name="Lamed R."/>
            <person name="Flint H."/>
            <person name="Yeoman C.J."/>
            <person name="White B."/>
            <person name="Bayer E.A."/>
        </authorList>
    </citation>
    <scope>NUCLEOTIDE SEQUENCE [LARGE SCALE GENOMIC DNA]</scope>
    <source>
        <strain evidence="1 2">SY3</strain>
    </source>
</reference>
<sequence length="111" mass="12475">MSTMKRPEMEVVRFKEVDVIVASGNIARLSGFNEGGAGTGKVNYGGTDYDYGNSNSLYNQFPSGGTEFFNNNAGAIERIDDLFSNEQKADLNVSWDGYYKWENGEFVRYRQ</sequence>
<evidence type="ECO:0000313" key="1">
    <source>
        <dbReference type="EMBL" id="EXM39155.1"/>
    </source>
</evidence>
<protein>
    <submittedName>
        <fullName evidence="1">Uncharacterized protein</fullName>
    </submittedName>
</protein>
<dbReference type="EMBL" id="JEOB01000003">
    <property type="protein sequence ID" value="EXM39155.1"/>
    <property type="molecule type" value="Genomic_DNA"/>
</dbReference>
<dbReference type="Proteomes" id="UP000021369">
    <property type="component" value="Unassembled WGS sequence"/>
</dbReference>
<name>A0A011WQ72_RUMAL</name>
<gene>
    <name evidence="1" type="ORF">RASY3_11515</name>
</gene>
<comment type="caution">
    <text evidence="1">The sequence shown here is derived from an EMBL/GenBank/DDBJ whole genome shotgun (WGS) entry which is preliminary data.</text>
</comment>
<dbReference type="OrthoDB" id="10012820at2"/>
<dbReference type="RefSeq" id="WP_037288290.1">
    <property type="nucleotide sequence ID" value="NZ_JEOB01000003.1"/>
</dbReference>
<dbReference type="AlphaFoldDB" id="A0A011WQ72"/>
<organism evidence="1 2">
    <name type="scientific">Ruminococcus albus SY3</name>
    <dbReference type="NCBI Taxonomy" id="1341156"/>
    <lineage>
        <taxon>Bacteria</taxon>
        <taxon>Bacillati</taxon>
        <taxon>Bacillota</taxon>
        <taxon>Clostridia</taxon>
        <taxon>Eubacteriales</taxon>
        <taxon>Oscillospiraceae</taxon>
        <taxon>Ruminococcus</taxon>
    </lineage>
</organism>
<proteinExistence type="predicted"/>